<dbReference type="Proteomes" id="UP000183569">
    <property type="component" value="Unassembled WGS sequence"/>
</dbReference>
<dbReference type="PANTHER" id="PTHR37017">
    <property type="entry name" value="AB HYDROLASE-1 DOMAIN-CONTAINING PROTEIN-RELATED"/>
    <property type="match status" value="1"/>
</dbReference>
<accession>A0A1G4XLL4</accession>
<dbReference type="EMBL" id="FMUI01000002">
    <property type="protein sequence ID" value="SCX41568.1"/>
    <property type="molecule type" value="Genomic_DNA"/>
</dbReference>
<dbReference type="InterPro" id="IPR000073">
    <property type="entry name" value="AB_hydrolase_1"/>
</dbReference>
<comment type="caution">
    <text evidence="3">The sequence shown here is derived from an EMBL/GenBank/DDBJ whole genome shotgun (WGS) entry which is preliminary data.</text>
</comment>
<dbReference type="Gene3D" id="3.40.50.1820">
    <property type="entry name" value="alpha/beta hydrolase"/>
    <property type="match status" value="1"/>
</dbReference>
<dbReference type="Pfam" id="PF12697">
    <property type="entry name" value="Abhydrolase_6"/>
    <property type="match status" value="1"/>
</dbReference>
<dbReference type="SUPFAM" id="SSF53474">
    <property type="entry name" value="alpha/beta-Hydrolases"/>
    <property type="match status" value="1"/>
</dbReference>
<dbReference type="InterPro" id="IPR052897">
    <property type="entry name" value="Sec-Metab_Biosynth_Hydrolase"/>
</dbReference>
<feature type="domain" description="AB hydrolase-1" evidence="2">
    <location>
        <begin position="36"/>
        <end position="247"/>
    </location>
</feature>
<dbReference type="GeneID" id="23845984"/>
<dbReference type="InterPro" id="IPR029058">
    <property type="entry name" value="AB_hydrolase_fold"/>
</dbReference>
<evidence type="ECO:0000313" key="3">
    <source>
        <dbReference type="EMBL" id="SCX41568.1"/>
    </source>
</evidence>
<proteinExistence type="predicted"/>
<dbReference type="RefSeq" id="WP_017455785.1">
    <property type="nucleotide sequence ID" value="NZ_FMUI01000002.1"/>
</dbReference>
<keyword evidence="1" id="KW-0732">Signal</keyword>
<feature type="signal peptide" evidence="1">
    <location>
        <begin position="1"/>
        <end position="30"/>
    </location>
</feature>
<dbReference type="PANTHER" id="PTHR37017:SF11">
    <property type="entry name" value="ESTERASE_LIPASE_THIOESTERASE DOMAIN-CONTAINING PROTEIN"/>
    <property type="match status" value="1"/>
</dbReference>
<name>A0A1G4XLL4_9ENTR</name>
<reference evidence="3 4" key="1">
    <citation type="submission" date="2016-10" db="EMBL/GenBank/DDBJ databases">
        <authorList>
            <person name="Varghese N."/>
            <person name="Submissions S."/>
        </authorList>
    </citation>
    <scope>NUCLEOTIDE SEQUENCE [LARGE SCALE GENOMIC DNA]</scope>
    <source>
        <strain evidence="3 4">CGMCC 1.12102</strain>
    </source>
</reference>
<sequence length="257" mass="27484">MRNAFRKGKRFITGASCAAMLSVMSAQAVAQPIKNIVLVHGAFADGSSWAAVTERLQNMGYHVSAVQNPLTSLDDDVAATERVLARQHCDVLLVGHSWGGAVISQAGNNSHVRGLVYLSALAPATGESVTDLLARLNAPMSGLTPDAQGLVWLDDASQFQQVMANDISTRNVQALAAVSQPIALTAFQGKITHAAWENKPSWYLLTENDHALLPVVQEKIARQIHATVYSVNSSHLSMVSQPDAVAKFIDTAAKSFK</sequence>
<evidence type="ECO:0000259" key="2">
    <source>
        <dbReference type="Pfam" id="PF12697"/>
    </source>
</evidence>
<protein>
    <submittedName>
        <fullName evidence="3">Pimeloyl-ACP methyl ester carboxylesterase</fullName>
    </submittedName>
</protein>
<organism evidence="3 4">
    <name type="scientific">Kosakonia sacchari</name>
    <dbReference type="NCBI Taxonomy" id="1158459"/>
    <lineage>
        <taxon>Bacteria</taxon>
        <taxon>Pseudomonadati</taxon>
        <taxon>Pseudomonadota</taxon>
        <taxon>Gammaproteobacteria</taxon>
        <taxon>Enterobacterales</taxon>
        <taxon>Enterobacteriaceae</taxon>
        <taxon>Kosakonia</taxon>
    </lineage>
</organism>
<gene>
    <name evidence="3" type="ORF">SAMN02927897_01072</name>
</gene>
<evidence type="ECO:0000256" key="1">
    <source>
        <dbReference type="SAM" id="SignalP"/>
    </source>
</evidence>
<dbReference type="AlphaFoldDB" id="A0A1G4XLL4"/>
<evidence type="ECO:0000313" key="4">
    <source>
        <dbReference type="Proteomes" id="UP000183569"/>
    </source>
</evidence>
<feature type="chain" id="PRO_5032607208" evidence="1">
    <location>
        <begin position="31"/>
        <end position="257"/>
    </location>
</feature>